<dbReference type="InterPro" id="IPR001810">
    <property type="entry name" value="F-box_dom"/>
</dbReference>
<evidence type="ECO:0000313" key="2">
    <source>
        <dbReference type="EMBL" id="CAF1325623.1"/>
    </source>
</evidence>
<proteinExistence type="predicted"/>
<protein>
    <recommendedName>
        <fullName evidence="1">F-box domain-containing protein</fullName>
    </recommendedName>
</protein>
<comment type="caution">
    <text evidence="2">The sequence shown here is derived from an EMBL/GenBank/DDBJ whole genome shotgun (WGS) entry which is preliminary data.</text>
</comment>
<reference evidence="2" key="1">
    <citation type="submission" date="2021-02" db="EMBL/GenBank/DDBJ databases">
        <authorList>
            <person name="Nowell W R."/>
        </authorList>
    </citation>
    <scope>NUCLEOTIDE SEQUENCE</scope>
</reference>
<sequence>MKSAQNGTTQNINSNEKPKLENQIIKINNSNLEDLANEILYEIFDYLDTYDVYKAFCHLNQRFKNLLLSSNVPMKINISIMSRSKFEDYSINILLSNRQRIRLLRLTNPFIVDAIFSPPNIISEFIRLETLILENVQSNYLDDIFYCLKSLPNFHSLIFQLAYPIDYLTDIFSNILPLPKLKYCKITYYDVTIRKAPLYINLTEFDRSPIEHLIINGYFPFELLNYLLYCLPRLCHLSINCLHIDDNRDMEIQLPLIELKYLKYISLKLDGRVPFNQFENLAKRFFRNVKSLRLTTYFEKAYLNAQRWESLILSYMPNLHIFDITHRSSVQIDLSCHDVMHQFNSSFWIERKWFFTHQHVWEPSGKDRIFCSTNPYRRQDHLLCVECDNRNFQNIEEINLNSVTHLSIRNGEAIYNSINYFPNVTQLSIDYPFKTSNYSISTTLNRLLPLKQLTRLNFGRHIFPFEEIVKLLCFTRNLNVLQLEFSLRDETDIKSIQESETFQYVSKTNKIKILNILNEYSFKQLELVAGLLPRVEYLKTQIETTELKQMIRFLLTKCHGQLQDLFFLHISHMQIACIQDIYILIKCENLLDHYFIDYVKDDLYIWW</sequence>
<dbReference type="AlphaFoldDB" id="A0A815FI15"/>
<gene>
    <name evidence="2" type="ORF">RFH988_LOCUS30983</name>
</gene>
<dbReference type="PROSITE" id="PS50181">
    <property type="entry name" value="FBOX"/>
    <property type="match status" value="1"/>
</dbReference>
<evidence type="ECO:0000313" key="3">
    <source>
        <dbReference type="Proteomes" id="UP000663882"/>
    </source>
</evidence>
<evidence type="ECO:0000259" key="1">
    <source>
        <dbReference type="PROSITE" id="PS50181"/>
    </source>
</evidence>
<organism evidence="2 3">
    <name type="scientific">Rotaria sordida</name>
    <dbReference type="NCBI Taxonomy" id="392033"/>
    <lineage>
        <taxon>Eukaryota</taxon>
        <taxon>Metazoa</taxon>
        <taxon>Spiralia</taxon>
        <taxon>Gnathifera</taxon>
        <taxon>Rotifera</taxon>
        <taxon>Eurotatoria</taxon>
        <taxon>Bdelloidea</taxon>
        <taxon>Philodinida</taxon>
        <taxon>Philodinidae</taxon>
        <taxon>Rotaria</taxon>
    </lineage>
</organism>
<accession>A0A815FI15</accession>
<dbReference type="OrthoDB" id="9856535at2759"/>
<feature type="domain" description="F-box" evidence="1">
    <location>
        <begin position="29"/>
        <end position="76"/>
    </location>
</feature>
<name>A0A815FI15_9BILA</name>
<dbReference type="Proteomes" id="UP000663882">
    <property type="component" value="Unassembled WGS sequence"/>
</dbReference>
<dbReference type="EMBL" id="CAJNOO010003228">
    <property type="protein sequence ID" value="CAF1325623.1"/>
    <property type="molecule type" value="Genomic_DNA"/>
</dbReference>